<keyword evidence="2" id="KW-1185">Reference proteome</keyword>
<proteinExistence type="predicted"/>
<comment type="caution">
    <text evidence="1">The sequence shown here is derived from an EMBL/GenBank/DDBJ whole genome shotgun (WGS) entry which is preliminary data.</text>
</comment>
<dbReference type="EMBL" id="JACHEA010000001">
    <property type="protein sequence ID" value="MBB5338798.1"/>
    <property type="molecule type" value="Genomic_DNA"/>
</dbReference>
<evidence type="ECO:0000313" key="2">
    <source>
        <dbReference type="Proteomes" id="UP000569005"/>
    </source>
</evidence>
<evidence type="ECO:0000313" key="1">
    <source>
        <dbReference type="EMBL" id="MBB5338798.1"/>
    </source>
</evidence>
<accession>A0ACC5NW24</accession>
<reference evidence="1" key="1">
    <citation type="submission" date="2020-08" db="EMBL/GenBank/DDBJ databases">
        <title>Genomic Encyclopedia of Type Strains, Phase IV (KMG-V): Genome sequencing to study the core and pangenomes of soil and plant-associated prokaryotes.</title>
        <authorList>
            <person name="Whitman W."/>
        </authorList>
    </citation>
    <scope>NUCLEOTIDE SEQUENCE</scope>
    <source>
        <strain evidence="1">M8UP15</strain>
    </source>
</reference>
<protein>
    <submittedName>
        <fullName evidence="1">Dehydrogenase</fullName>
    </submittedName>
</protein>
<dbReference type="Proteomes" id="UP000569005">
    <property type="component" value="Unassembled WGS sequence"/>
</dbReference>
<organism evidence="1 2">
    <name type="scientific">Tunturiibacter gelidiferens</name>
    <dbReference type="NCBI Taxonomy" id="3069689"/>
    <lineage>
        <taxon>Bacteria</taxon>
        <taxon>Pseudomonadati</taxon>
        <taxon>Acidobacteriota</taxon>
        <taxon>Terriglobia</taxon>
        <taxon>Terriglobales</taxon>
        <taxon>Acidobacteriaceae</taxon>
        <taxon>Tunturiibacter</taxon>
    </lineage>
</organism>
<sequence length="416" mass="45598">MNRRDFLQSASAVALASTTIARAAVPAVKPVRLGVIGAGSRGQENLRQFLRVPGVSVEAICDIYPPRYGQVNRLAGKEVRHTADYNELLASSDIDAVMIASPVACHAEHVIATAKTGRAIYGEKALGFTVEDNQNILDAVMRNKTLFQIGHEYRYASWVREAIRRVHAGEIGTPTHVYAYWHRNGDWRRSVPSPDPDGKLERLINWRLYRESSGGLGMELGSHHIDMANWVFGEQPESVMGTNSICRYHDGRTVGDNVQSVFSYSQGRRLVFSSITDNAKVGCEFWIYGTAGSVQITIEDATMYYEKNRSNTPTADKAEGKTVVERGVVTGASYSTAGEMPYRGPGEKVVVASSEDPTLAAARSFIEAVRGEHSIFADVHCGFRAAIACSVAHDAVFAENKMLIPKAAHDDNVSRF</sequence>
<name>A0ACC5NW24_9BACT</name>
<gene>
    <name evidence="1" type="ORF">HDF13_001131</name>
</gene>